<keyword evidence="3 9" id="KW-0132">Cell division</keyword>
<keyword evidence="13" id="KW-1185">Reference proteome</keyword>
<proteinExistence type="inferred from homology"/>
<name>A0A4P9XFF5_9FUNG</name>
<dbReference type="InterPro" id="IPR045143">
    <property type="entry name" value="Spc25"/>
</dbReference>
<sequence>MSVVPTTPTTAPTLRSELADFQCRFDDWVRATQQQRAAQQDAHRRAAQRQAAEQRDLEAQRDQWQAAAATARNEAAHTVHDRDAWEARVASAAAAREAQHSEAARWQARVAALETALAARRAERAAKQQEREASVRSALPELTCYEHRLAMRYRRVRPGVVRFDFTHVDESDWDRVFAFTLQVQTPTYAVLQCTPPLPAASRLVAWLNEDRNFNRFLKHMRRAFVDLARAEKADQAAAAAAAAAAASPEGET</sequence>
<reference evidence="13" key="1">
    <citation type="journal article" date="2018" name="Nat. Microbiol.">
        <title>Leveraging single-cell genomics to expand the fungal tree of life.</title>
        <authorList>
            <person name="Ahrendt S.R."/>
            <person name="Quandt C.A."/>
            <person name="Ciobanu D."/>
            <person name="Clum A."/>
            <person name="Salamov A."/>
            <person name="Andreopoulos B."/>
            <person name="Cheng J.F."/>
            <person name="Woyke T."/>
            <person name="Pelin A."/>
            <person name="Henrissat B."/>
            <person name="Reynolds N.K."/>
            <person name="Benny G.L."/>
            <person name="Smith M.E."/>
            <person name="James T.Y."/>
            <person name="Grigoriev I.V."/>
        </authorList>
    </citation>
    <scope>NUCLEOTIDE SEQUENCE [LARGE SCALE GENOMIC DNA]</scope>
    <source>
        <strain evidence="13">ATCC 52028</strain>
    </source>
</reference>
<keyword evidence="5 9" id="KW-0995">Kinetochore</keyword>
<evidence type="ECO:0000259" key="11">
    <source>
        <dbReference type="Pfam" id="PF08234"/>
    </source>
</evidence>
<dbReference type="GO" id="GO:0051301">
    <property type="term" value="P:cell division"/>
    <property type="evidence" value="ECO:0007669"/>
    <property type="project" value="UniProtKB-UniRule"/>
</dbReference>
<evidence type="ECO:0000256" key="4">
    <source>
        <dbReference type="ARBA" id="ARBA00022776"/>
    </source>
</evidence>
<comment type="subunit">
    <text evidence="9">Component of the NDC80 complex.</text>
</comment>
<dbReference type="GO" id="GO:0031262">
    <property type="term" value="C:Ndc80 complex"/>
    <property type="evidence" value="ECO:0007669"/>
    <property type="project" value="InterPro"/>
</dbReference>
<evidence type="ECO:0000256" key="3">
    <source>
        <dbReference type="ARBA" id="ARBA00022618"/>
    </source>
</evidence>
<evidence type="ECO:0000256" key="1">
    <source>
        <dbReference type="ARBA" id="ARBA00006379"/>
    </source>
</evidence>
<feature type="domain" description="Chromosome segregation protein Spc25 C-terminal" evidence="11">
    <location>
        <begin position="157"/>
        <end position="225"/>
    </location>
</feature>
<evidence type="ECO:0000256" key="10">
    <source>
        <dbReference type="SAM" id="MobiDB-lite"/>
    </source>
</evidence>
<evidence type="ECO:0000256" key="9">
    <source>
        <dbReference type="RuleBase" id="RU367150"/>
    </source>
</evidence>
<evidence type="ECO:0000256" key="8">
    <source>
        <dbReference type="ARBA" id="ARBA00023328"/>
    </source>
</evidence>
<dbReference type="AlphaFoldDB" id="A0A4P9XFF5"/>
<dbReference type="STRING" id="1555241.A0A4P9XFF5"/>
<evidence type="ECO:0000256" key="6">
    <source>
        <dbReference type="ARBA" id="ARBA00023054"/>
    </source>
</evidence>
<keyword evidence="7 9" id="KW-0131">Cell cycle</keyword>
<dbReference type="PANTHER" id="PTHR14281:SF0">
    <property type="entry name" value="KINETOCHORE PROTEIN SPC25"/>
    <property type="match status" value="1"/>
</dbReference>
<evidence type="ECO:0000313" key="13">
    <source>
        <dbReference type="Proteomes" id="UP000274922"/>
    </source>
</evidence>
<dbReference type="OrthoDB" id="6353017at2759"/>
<evidence type="ECO:0000313" key="12">
    <source>
        <dbReference type="EMBL" id="RKP04307.1"/>
    </source>
</evidence>
<comment type="similarity">
    <text evidence="1 9">Belongs to the SPC25 family.</text>
</comment>
<dbReference type="Gene3D" id="3.30.457.50">
    <property type="entry name" value="Chromosome segregation protein Spc25"/>
    <property type="match status" value="1"/>
</dbReference>
<accession>A0A4P9XFF5</accession>
<evidence type="ECO:0000256" key="2">
    <source>
        <dbReference type="ARBA" id="ARBA00022454"/>
    </source>
</evidence>
<comment type="subcellular location">
    <subcellularLocation>
        <location evidence="9">Nucleus</location>
    </subcellularLocation>
    <subcellularLocation>
        <location evidence="9">Chromosome</location>
        <location evidence="9">Centromere</location>
        <location evidence="9">Kinetochore</location>
    </subcellularLocation>
</comment>
<keyword evidence="4 9" id="KW-0498">Mitosis</keyword>
<dbReference type="CDD" id="cd23784">
    <property type="entry name" value="RWD_Spc25"/>
    <property type="match status" value="1"/>
</dbReference>
<keyword evidence="8 9" id="KW-0137">Centromere</keyword>
<keyword evidence="2 9" id="KW-0158">Chromosome</keyword>
<feature type="region of interest" description="Disordered" evidence="10">
    <location>
        <begin position="42"/>
        <end position="62"/>
    </location>
</feature>
<comment type="function">
    <text evidence="9">Acts as a component of the essential kinetochore-associated NDC80 complex, which is required for chromosome segregation and spindle checkpoint activity.</text>
</comment>
<feature type="compositionally biased region" description="Basic and acidic residues" evidence="10">
    <location>
        <begin position="52"/>
        <end position="61"/>
    </location>
</feature>
<dbReference type="PANTHER" id="PTHR14281">
    <property type="entry name" value="KINETOCHORE PROTEIN SPC25-RELATED"/>
    <property type="match status" value="1"/>
</dbReference>
<keyword evidence="6" id="KW-0175">Coiled coil</keyword>
<evidence type="ECO:0000256" key="5">
    <source>
        <dbReference type="ARBA" id="ARBA00022838"/>
    </source>
</evidence>
<dbReference type="Proteomes" id="UP000274922">
    <property type="component" value="Unassembled WGS sequence"/>
</dbReference>
<dbReference type="GO" id="GO:0005634">
    <property type="term" value="C:nucleus"/>
    <property type="evidence" value="ECO:0007669"/>
    <property type="project" value="UniProtKB-SubCell"/>
</dbReference>
<dbReference type="InterPro" id="IPR013255">
    <property type="entry name" value="Spc25_C"/>
</dbReference>
<keyword evidence="9" id="KW-0539">Nucleus</keyword>
<dbReference type="Pfam" id="PF08234">
    <property type="entry name" value="Spindle_Spc25"/>
    <property type="match status" value="1"/>
</dbReference>
<gene>
    <name evidence="12" type="ORF">CXG81DRAFT_16282</name>
</gene>
<dbReference type="EMBL" id="ML014111">
    <property type="protein sequence ID" value="RKP04307.1"/>
    <property type="molecule type" value="Genomic_DNA"/>
</dbReference>
<dbReference type="GO" id="GO:0007059">
    <property type="term" value="P:chromosome segregation"/>
    <property type="evidence" value="ECO:0007669"/>
    <property type="project" value="InterPro"/>
</dbReference>
<organism evidence="12 13">
    <name type="scientific">Caulochytrium protostelioides</name>
    <dbReference type="NCBI Taxonomy" id="1555241"/>
    <lineage>
        <taxon>Eukaryota</taxon>
        <taxon>Fungi</taxon>
        <taxon>Fungi incertae sedis</taxon>
        <taxon>Chytridiomycota</taxon>
        <taxon>Chytridiomycota incertae sedis</taxon>
        <taxon>Chytridiomycetes</taxon>
        <taxon>Caulochytriales</taxon>
        <taxon>Caulochytriaceae</taxon>
        <taxon>Caulochytrium</taxon>
    </lineage>
</organism>
<dbReference type="FunFam" id="3.30.457.50:FF:000001">
    <property type="entry name" value="Probable kinetochore protein spc25"/>
    <property type="match status" value="1"/>
</dbReference>
<evidence type="ECO:0000256" key="7">
    <source>
        <dbReference type="ARBA" id="ARBA00023306"/>
    </source>
</evidence>
<protein>
    <recommendedName>
        <fullName evidence="9">Kinetochore protein SPC25</fullName>
    </recommendedName>
</protein>